<name>A0ABT0B353_9SPHN</name>
<dbReference type="InterPro" id="IPR050309">
    <property type="entry name" value="Type-B_Carboxylest/Lipase"/>
</dbReference>
<dbReference type="PROSITE" id="PS00941">
    <property type="entry name" value="CARBOXYLESTERASE_B_2"/>
    <property type="match status" value="1"/>
</dbReference>
<feature type="domain" description="Carboxylesterase type B" evidence="4">
    <location>
        <begin position="3"/>
        <end position="451"/>
    </location>
</feature>
<gene>
    <name evidence="5" type="ORF">MTR64_12230</name>
</gene>
<dbReference type="Proteomes" id="UP001162880">
    <property type="component" value="Unassembled WGS sequence"/>
</dbReference>
<dbReference type="InterPro" id="IPR002018">
    <property type="entry name" value="CarbesteraseB"/>
</dbReference>
<organism evidence="5 6">
    <name type="scientific">Novosphingobium album</name>
    <name type="common">ex Hu et al. 2023</name>
    <dbReference type="NCBI Taxonomy" id="2930093"/>
    <lineage>
        <taxon>Bacteria</taxon>
        <taxon>Pseudomonadati</taxon>
        <taxon>Pseudomonadota</taxon>
        <taxon>Alphaproteobacteria</taxon>
        <taxon>Sphingomonadales</taxon>
        <taxon>Sphingomonadaceae</taxon>
        <taxon>Novosphingobium</taxon>
    </lineage>
</organism>
<proteinExistence type="inferred from homology"/>
<dbReference type="Pfam" id="PF00135">
    <property type="entry name" value="COesterase"/>
    <property type="match status" value="1"/>
</dbReference>
<dbReference type="SUPFAM" id="SSF53474">
    <property type="entry name" value="alpha/beta-Hydrolases"/>
    <property type="match status" value="1"/>
</dbReference>
<dbReference type="PANTHER" id="PTHR11559">
    <property type="entry name" value="CARBOXYLESTERASE"/>
    <property type="match status" value="1"/>
</dbReference>
<evidence type="ECO:0000313" key="6">
    <source>
        <dbReference type="Proteomes" id="UP001162880"/>
    </source>
</evidence>
<keyword evidence="6" id="KW-1185">Reference proteome</keyword>
<accession>A0ABT0B353</accession>
<evidence type="ECO:0000256" key="1">
    <source>
        <dbReference type="ARBA" id="ARBA00005964"/>
    </source>
</evidence>
<dbReference type="PROSITE" id="PS00122">
    <property type="entry name" value="CARBOXYLESTERASE_B_1"/>
    <property type="match status" value="1"/>
</dbReference>
<dbReference type="Gene3D" id="3.40.50.1820">
    <property type="entry name" value="alpha/beta hydrolase"/>
    <property type="match status" value="1"/>
</dbReference>
<evidence type="ECO:0000256" key="3">
    <source>
        <dbReference type="RuleBase" id="RU361235"/>
    </source>
</evidence>
<comment type="caution">
    <text evidence="5">The sequence shown here is derived from an EMBL/GenBank/DDBJ whole genome shotgun (WGS) entry which is preliminary data.</text>
</comment>
<dbReference type="InterPro" id="IPR019819">
    <property type="entry name" value="Carboxylesterase_B_CS"/>
</dbReference>
<comment type="similarity">
    <text evidence="1 3">Belongs to the type-B carboxylesterase/lipase family.</text>
</comment>
<dbReference type="InterPro" id="IPR029058">
    <property type="entry name" value="AB_hydrolase_fold"/>
</dbReference>
<evidence type="ECO:0000256" key="2">
    <source>
        <dbReference type="ARBA" id="ARBA00022801"/>
    </source>
</evidence>
<dbReference type="InterPro" id="IPR019826">
    <property type="entry name" value="Carboxylesterase_B_AS"/>
</dbReference>
<reference evidence="5" key="1">
    <citation type="submission" date="2022-03" db="EMBL/GenBank/DDBJ databases">
        <title>Identification of a novel bacterium isolated from mangrove sediments.</title>
        <authorList>
            <person name="Pan X."/>
        </authorList>
    </citation>
    <scope>NUCLEOTIDE SEQUENCE</scope>
    <source>
        <strain evidence="5">B2580</strain>
    </source>
</reference>
<dbReference type="EMBL" id="JALHLE010000018">
    <property type="protein sequence ID" value="MCJ2179340.1"/>
    <property type="molecule type" value="Genomic_DNA"/>
</dbReference>
<keyword evidence="2 3" id="KW-0378">Hydrolase</keyword>
<dbReference type="RefSeq" id="WP_243994215.1">
    <property type="nucleotide sequence ID" value="NZ_JALHLE010000018.1"/>
</dbReference>
<evidence type="ECO:0000259" key="4">
    <source>
        <dbReference type="Pfam" id="PF00135"/>
    </source>
</evidence>
<evidence type="ECO:0000313" key="5">
    <source>
        <dbReference type="EMBL" id="MCJ2179340.1"/>
    </source>
</evidence>
<protein>
    <recommendedName>
        <fullName evidence="3">Carboxylic ester hydrolase</fullName>
        <ecNumber evidence="3">3.1.1.-</ecNumber>
    </recommendedName>
</protein>
<dbReference type="EC" id="3.1.1.-" evidence="3"/>
<sequence length="486" mass="53095">MPEAIVQTRQGKIAGTHQQGCRRWLGIPYARAERFGLPEPVAPWTAERSATAFGRQCSQQFGRKVRAASVEAEGFGEDCLYLNVWTPDGGKAEPKPVMVWIHGGAFVAGGADTYEGWQLACEGDVVVVTINYRLGVFGFVNFGEALGLPAIPSNLGLRDQIAALEWVRDNIAAFGGDPEKVTIFGESAGSMSVSLLMLSPLARGLFHGAIMQSGAVSLIHDRDRSISDARRYAEVLDLDQSGFEKLRSLSTMELLQAQVRVGAMVEPGIPAAPWYDGDVLPASLAEARAQEMAPVPLIAGATREEIRLFRILPGNILPTKRADLEHLIRKQLDGAHAERILEQYPRTKAGEIALGTDLTFLMPTRNFATRHAGRQPTWFYRFDYANPIFGAAHAMDLGVFWPMTGLRALIVRGGPNTGRRKALGERMRRHWAHFAHHGTPGSDWPGLSDAGQHVRSYGLADEILDNPDAVRFAAWAGADVKSRIGL</sequence>